<comment type="caution">
    <text evidence="8">The sequence shown here is derived from an EMBL/GenBank/DDBJ whole genome shotgun (WGS) entry which is preliminary data.</text>
</comment>
<dbReference type="Proteomes" id="UP000241394">
    <property type="component" value="Chromosome LG12"/>
</dbReference>
<evidence type="ECO:0000256" key="5">
    <source>
        <dbReference type="ARBA" id="ARBA00022777"/>
    </source>
</evidence>
<accession>A0A2R6QVH7</accession>
<reference evidence="8 9" key="1">
    <citation type="submission" date="2017-07" db="EMBL/GenBank/DDBJ databases">
        <title>An improved, manually edited Actinidia chinensis var. chinensis (kiwifruit) genome highlights the challenges associated with draft genomes and gene prediction in plants.</title>
        <authorList>
            <person name="Pilkington S."/>
            <person name="Crowhurst R."/>
            <person name="Hilario E."/>
            <person name="Nardozza S."/>
            <person name="Fraser L."/>
            <person name="Peng Y."/>
            <person name="Gunaseelan K."/>
            <person name="Simpson R."/>
            <person name="Tahir J."/>
            <person name="Deroles S."/>
            <person name="Templeton K."/>
            <person name="Luo Z."/>
            <person name="Davy M."/>
            <person name="Cheng C."/>
            <person name="Mcneilage M."/>
            <person name="Scaglione D."/>
            <person name="Liu Y."/>
            <person name="Zhang Q."/>
            <person name="Datson P."/>
            <person name="De Silva N."/>
            <person name="Gardiner S."/>
            <person name="Bassett H."/>
            <person name="Chagne D."/>
            <person name="Mccallum J."/>
            <person name="Dzierzon H."/>
            <person name="Deng C."/>
            <person name="Wang Y.-Y."/>
            <person name="Barron N."/>
            <person name="Manako K."/>
            <person name="Bowen J."/>
            <person name="Foster T."/>
            <person name="Erridge Z."/>
            <person name="Tiffin H."/>
            <person name="Waite C."/>
            <person name="Davies K."/>
            <person name="Grierson E."/>
            <person name="Laing W."/>
            <person name="Kirk R."/>
            <person name="Chen X."/>
            <person name="Wood M."/>
            <person name="Montefiori M."/>
            <person name="Brummell D."/>
            <person name="Schwinn K."/>
            <person name="Catanach A."/>
            <person name="Fullerton C."/>
            <person name="Li D."/>
            <person name="Meiyalaghan S."/>
            <person name="Nieuwenhuizen N."/>
            <person name="Read N."/>
            <person name="Prakash R."/>
            <person name="Hunter D."/>
            <person name="Zhang H."/>
            <person name="Mckenzie M."/>
            <person name="Knabel M."/>
            <person name="Harris A."/>
            <person name="Allan A."/>
            <person name="Chen A."/>
            <person name="Janssen B."/>
            <person name="Plunkett B."/>
            <person name="Dwamena C."/>
            <person name="Voogd C."/>
            <person name="Leif D."/>
            <person name="Lafferty D."/>
            <person name="Souleyre E."/>
            <person name="Varkonyi-Gasic E."/>
            <person name="Gambi F."/>
            <person name="Hanley J."/>
            <person name="Yao J.-L."/>
            <person name="Cheung J."/>
            <person name="David K."/>
            <person name="Warren B."/>
            <person name="Marsh K."/>
            <person name="Snowden K."/>
            <person name="Lin-Wang K."/>
            <person name="Brian L."/>
            <person name="Martinez-Sanchez M."/>
            <person name="Wang M."/>
            <person name="Ileperuma N."/>
            <person name="Macnee N."/>
            <person name="Campin R."/>
            <person name="Mcatee P."/>
            <person name="Drummond R."/>
            <person name="Espley R."/>
            <person name="Ireland H."/>
            <person name="Wu R."/>
            <person name="Atkinson R."/>
            <person name="Karunairetnam S."/>
            <person name="Bulley S."/>
            <person name="Chunkath S."/>
            <person name="Hanley Z."/>
            <person name="Storey R."/>
            <person name="Thrimawithana A."/>
            <person name="Thomson S."/>
            <person name="David C."/>
            <person name="Testolin R."/>
        </authorList>
    </citation>
    <scope>NUCLEOTIDE SEQUENCE [LARGE SCALE GENOMIC DNA]</scope>
    <source>
        <strain evidence="9">cv. Red5</strain>
        <tissue evidence="8">Young leaf</tissue>
    </source>
</reference>
<dbReference type="AlphaFoldDB" id="A0A2R6QVH7"/>
<protein>
    <recommendedName>
        <fullName evidence="2">1-phosphatidylinositol 4-kinase</fullName>
        <ecNumber evidence="2">2.7.1.67</ecNumber>
    </recommendedName>
</protein>
<organism evidence="8 9">
    <name type="scientific">Actinidia chinensis var. chinensis</name>
    <name type="common">Chinese soft-hair kiwi</name>
    <dbReference type="NCBI Taxonomy" id="1590841"/>
    <lineage>
        <taxon>Eukaryota</taxon>
        <taxon>Viridiplantae</taxon>
        <taxon>Streptophyta</taxon>
        <taxon>Embryophyta</taxon>
        <taxon>Tracheophyta</taxon>
        <taxon>Spermatophyta</taxon>
        <taxon>Magnoliopsida</taxon>
        <taxon>eudicotyledons</taxon>
        <taxon>Gunneridae</taxon>
        <taxon>Pentapetalae</taxon>
        <taxon>asterids</taxon>
        <taxon>Ericales</taxon>
        <taxon>Actinidiaceae</taxon>
        <taxon>Actinidia</taxon>
    </lineage>
</organism>
<dbReference type="EMBL" id="NKQK01000012">
    <property type="protein sequence ID" value="PSS15763.1"/>
    <property type="molecule type" value="Genomic_DNA"/>
</dbReference>
<keyword evidence="9" id="KW-1185">Reference proteome</keyword>
<feature type="domain" description="PI3K/PI4K catalytic" evidence="7">
    <location>
        <begin position="113"/>
        <end position="402"/>
    </location>
</feature>
<dbReference type="OrthoDB" id="5839at2759"/>
<evidence type="ECO:0000259" key="7">
    <source>
        <dbReference type="PROSITE" id="PS50290"/>
    </source>
</evidence>
<keyword evidence="5 8" id="KW-0418">Kinase</keyword>
<gene>
    <name evidence="8" type="ORF">CEY00_Acc13255</name>
</gene>
<dbReference type="PANTHER" id="PTHR45800:SF21">
    <property type="entry name" value="PHOSPHATIDYLINOSITOL 4-KINASE GAMMA 8"/>
    <property type="match status" value="1"/>
</dbReference>
<evidence type="ECO:0000256" key="3">
    <source>
        <dbReference type="ARBA" id="ARBA00022679"/>
    </source>
</evidence>
<evidence type="ECO:0000256" key="4">
    <source>
        <dbReference type="ARBA" id="ARBA00022741"/>
    </source>
</evidence>
<dbReference type="STRING" id="1590841.A0A2R6QVH7"/>
<dbReference type="OMA" id="DQHHGFR"/>
<dbReference type="PROSITE" id="PS50290">
    <property type="entry name" value="PI3_4_KINASE_3"/>
    <property type="match status" value="1"/>
</dbReference>
<evidence type="ECO:0000256" key="6">
    <source>
        <dbReference type="ARBA" id="ARBA00022840"/>
    </source>
</evidence>
<dbReference type="EC" id="2.7.1.67" evidence="2"/>
<dbReference type="InterPro" id="IPR044571">
    <property type="entry name" value="P4KG1-8"/>
</dbReference>
<dbReference type="GO" id="GO:0005524">
    <property type="term" value="F:ATP binding"/>
    <property type="evidence" value="ECO:0007669"/>
    <property type="project" value="UniProtKB-KW"/>
</dbReference>
<dbReference type="FunCoup" id="A0A2R6QVH7">
    <property type="interactions" value="651"/>
</dbReference>
<sequence>MRFFKMAVAVDPQHHGFKSFAERPLRCRLQSYESHLYDYTLIMPEFDFAHSLKQAFEAANINIHRSLSTPCLPTTKEEHEYDANYPKTEMVGGHSDPRARALVAEVAMAIASGVVPVPVSSGLGGAYFLHDRHNDAIAVIKPSDEEPLAFNNPKGFAGRMLGQPGVKRSIRVGETGVRELAAYLLDKGGFAGVPPTALVKISHVSAFHLNSDSQEISQAPPVPYKVASLQQFIDHDSDAGDLGPSSFSVSSIHRIGILDVRLLNLDRHAGNMLVKHGHELVPIDHGLCLPEWLDDPYFEWLHWPQASIPFSDSEVEYTLNLDPFEDAKLLRNELPAIRESSIRVYVLCTIFLKQAVVAGLCLADIGEMMTREFRGGEENLSVLESTCLNAKAMITSPTSSTLSDRNCNGYQCEDKQEETEIFQFDDDYYGDGFSQALDLPLLLQGHPDQFKGKLPVIAKARSTSGLVDSVLSPLNEEYVHKSDSGGGGSGREYKVGGIARSVTFAASNNRENGVISLGEISEEEWELFLENFEKILPKVFEDRKYMGLMKQRLGTSCEF</sequence>
<dbReference type="GO" id="GO:0004430">
    <property type="term" value="F:1-phosphatidylinositol 4-kinase activity"/>
    <property type="evidence" value="ECO:0007669"/>
    <property type="project" value="UniProtKB-EC"/>
</dbReference>
<evidence type="ECO:0000313" key="8">
    <source>
        <dbReference type="EMBL" id="PSS15763.1"/>
    </source>
</evidence>
<name>A0A2R6QVH7_ACTCC</name>
<dbReference type="InParanoid" id="A0A2R6QVH7"/>
<dbReference type="Gramene" id="PSS15763">
    <property type="protein sequence ID" value="PSS15763"/>
    <property type="gene ID" value="CEY00_Acc13255"/>
</dbReference>
<keyword evidence="3" id="KW-0808">Transferase</keyword>
<proteinExistence type="inferred from homology"/>
<keyword evidence="4" id="KW-0547">Nucleotide-binding</keyword>
<reference evidence="9" key="2">
    <citation type="journal article" date="2018" name="BMC Genomics">
        <title>A manually annotated Actinidia chinensis var. chinensis (kiwifruit) genome highlights the challenges associated with draft genomes and gene prediction in plants.</title>
        <authorList>
            <person name="Pilkington S.M."/>
            <person name="Crowhurst R."/>
            <person name="Hilario E."/>
            <person name="Nardozza S."/>
            <person name="Fraser L."/>
            <person name="Peng Y."/>
            <person name="Gunaseelan K."/>
            <person name="Simpson R."/>
            <person name="Tahir J."/>
            <person name="Deroles S.C."/>
            <person name="Templeton K."/>
            <person name="Luo Z."/>
            <person name="Davy M."/>
            <person name="Cheng C."/>
            <person name="McNeilage M."/>
            <person name="Scaglione D."/>
            <person name="Liu Y."/>
            <person name="Zhang Q."/>
            <person name="Datson P."/>
            <person name="De Silva N."/>
            <person name="Gardiner S.E."/>
            <person name="Bassett H."/>
            <person name="Chagne D."/>
            <person name="McCallum J."/>
            <person name="Dzierzon H."/>
            <person name="Deng C."/>
            <person name="Wang Y.Y."/>
            <person name="Barron L."/>
            <person name="Manako K."/>
            <person name="Bowen J."/>
            <person name="Foster T.M."/>
            <person name="Erridge Z.A."/>
            <person name="Tiffin H."/>
            <person name="Waite C.N."/>
            <person name="Davies K.M."/>
            <person name="Grierson E.P."/>
            <person name="Laing W.A."/>
            <person name="Kirk R."/>
            <person name="Chen X."/>
            <person name="Wood M."/>
            <person name="Montefiori M."/>
            <person name="Brummell D.A."/>
            <person name="Schwinn K.E."/>
            <person name="Catanach A."/>
            <person name="Fullerton C."/>
            <person name="Li D."/>
            <person name="Meiyalaghan S."/>
            <person name="Nieuwenhuizen N."/>
            <person name="Read N."/>
            <person name="Prakash R."/>
            <person name="Hunter D."/>
            <person name="Zhang H."/>
            <person name="McKenzie M."/>
            <person name="Knabel M."/>
            <person name="Harris A."/>
            <person name="Allan A.C."/>
            <person name="Gleave A."/>
            <person name="Chen A."/>
            <person name="Janssen B.J."/>
            <person name="Plunkett B."/>
            <person name="Ampomah-Dwamena C."/>
            <person name="Voogd C."/>
            <person name="Leif D."/>
            <person name="Lafferty D."/>
            <person name="Souleyre E.J.F."/>
            <person name="Varkonyi-Gasic E."/>
            <person name="Gambi F."/>
            <person name="Hanley J."/>
            <person name="Yao J.L."/>
            <person name="Cheung J."/>
            <person name="David K.M."/>
            <person name="Warren B."/>
            <person name="Marsh K."/>
            <person name="Snowden K.C."/>
            <person name="Lin-Wang K."/>
            <person name="Brian L."/>
            <person name="Martinez-Sanchez M."/>
            <person name="Wang M."/>
            <person name="Ileperuma N."/>
            <person name="Macnee N."/>
            <person name="Campin R."/>
            <person name="McAtee P."/>
            <person name="Drummond R.S.M."/>
            <person name="Espley R.V."/>
            <person name="Ireland H.S."/>
            <person name="Wu R."/>
            <person name="Atkinson R.G."/>
            <person name="Karunairetnam S."/>
            <person name="Bulley S."/>
            <person name="Chunkath S."/>
            <person name="Hanley Z."/>
            <person name="Storey R."/>
            <person name="Thrimawithana A.H."/>
            <person name="Thomson S."/>
            <person name="David C."/>
            <person name="Testolin R."/>
            <person name="Huang H."/>
            <person name="Hellens R.P."/>
            <person name="Schaffer R.J."/>
        </authorList>
    </citation>
    <scope>NUCLEOTIDE SEQUENCE [LARGE SCALE GENOMIC DNA]</scope>
    <source>
        <strain evidence="9">cv. Red5</strain>
    </source>
</reference>
<dbReference type="InterPro" id="IPR000403">
    <property type="entry name" value="PI3/4_kinase_cat_dom"/>
</dbReference>
<dbReference type="Pfam" id="PF00454">
    <property type="entry name" value="PI3_PI4_kinase"/>
    <property type="match status" value="1"/>
</dbReference>
<comment type="similarity">
    <text evidence="1">Belongs to the PI3/PI4-kinase family. Type II PI4K subfamily.</text>
</comment>
<evidence type="ECO:0000313" key="9">
    <source>
        <dbReference type="Proteomes" id="UP000241394"/>
    </source>
</evidence>
<evidence type="ECO:0000256" key="2">
    <source>
        <dbReference type="ARBA" id="ARBA00012169"/>
    </source>
</evidence>
<evidence type="ECO:0000256" key="1">
    <source>
        <dbReference type="ARBA" id="ARBA00008941"/>
    </source>
</evidence>
<dbReference type="PANTHER" id="PTHR45800">
    <property type="entry name" value="PHOSPHATIDYLINOSITOL 4-KINASE GAMMA"/>
    <property type="match status" value="1"/>
</dbReference>
<keyword evidence="6" id="KW-0067">ATP-binding</keyword>